<reference evidence="2" key="1">
    <citation type="submission" date="2016-06" db="EMBL/GenBank/DDBJ databases">
        <title>Parallel loss of symbiosis genes in relatives of nitrogen-fixing non-legume Parasponia.</title>
        <authorList>
            <person name="Van Velzen R."/>
            <person name="Holmer R."/>
            <person name="Bu F."/>
            <person name="Rutten L."/>
            <person name="Van Zeijl A."/>
            <person name="Liu W."/>
            <person name="Santuari L."/>
            <person name="Cao Q."/>
            <person name="Sharma T."/>
            <person name="Shen D."/>
            <person name="Roswanjaya Y."/>
            <person name="Wardhani T."/>
            <person name="Kalhor M.S."/>
            <person name="Jansen J."/>
            <person name="Van den Hoogen J."/>
            <person name="Gungor B."/>
            <person name="Hartog M."/>
            <person name="Hontelez J."/>
            <person name="Verver J."/>
            <person name="Yang W.-C."/>
            <person name="Schijlen E."/>
            <person name="Repin R."/>
            <person name="Schilthuizen M."/>
            <person name="Schranz E."/>
            <person name="Heidstra R."/>
            <person name="Miyata K."/>
            <person name="Fedorova E."/>
            <person name="Kohlen W."/>
            <person name="Bisseling T."/>
            <person name="Smit S."/>
            <person name="Geurts R."/>
        </authorList>
    </citation>
    <scope>NUCLEOTIDE SEQUENCE [LARGE SCALE GENOMIC DNA]</scope>
    <source>
        <strain evidence="2">cv. RG33-2</strain>
    </source>
</reference>
<proteinExistence type="predicted"/>
<gene>
    <name evidence="1" type="ORF">TorRG33x02_147270</name>
</gene>
<evidence type="ECO:0000313" key="2">
    <source>
        <dbReference type="Proteomes" id="UP000237000"/>
    </source>
</evidence>
<protein>
    <submittedName>
        <fullName evidence="1">Uncharacterized protein</fullName>
    </submittedName>
</protein>
<name>A0A2P5EV04_TREOI</name>
<sequence>MFPNGARHCRSAIFLRVASISFCSFPNLFFCPSPKSACTIRNHFRDVAGFVPSWFSVPRPVDNVLTFLLFHPHLLKVESLVCTYLFLSWFLECKIANYENGPMAQDLLNQDA</sequence>
<dbReference type="AlphaFoldDB" id="A0A2P5EV04"/>
<comment type="caution">
    <text evidence="1">The sequence shown here is derived from an EMBL/GenBank/DDBJ whole genome shotgun (WGS) entry which is preliminary data.</text>
</comment>
<dbReference type="EMBL" id="JXTC01000094">
    <property type="protein sequence ID" value="PON89376.1"/>
    <property type="molecule type" value="Genomic_DNA"/>
</dbReference>
<dbReference type="InParanoid" id="A0A2P5EV04"/>
<feature type="non-terminal residue" evidence="1">
    <location>
        <position position="112"/>
    </location>
</feature>
<dbReference type="Proteomes" id="UP000237000">
    <property type="component" value="Unassembled WGS sequence"/>
</dbReference>
<keyword evidence="2" id="KW-1185">Reference proteome</keyword>
<organism evidence="1 2">
    <name type="scientific">Trema orientale</name>
    <name type="common">Charcoal tree</name>
    <name type="synonym">Celtis orientalis</name>
    <dbReference type="NCBI Taxonomy" id="63057"/>
    <lineage>
        <taxon>Eukaryota</taxon>
        <taxon>Viridiplantae</taxon>
        <taxon>Streptophyta</taxon>
        <taxon>Embryophyta</taxon>
        <taxon>Tracheophyta</taxon>
        <taxon>Spermatophyta</taxon>
        <taxon>Magnoliopsida</taxon>
        <taxon>eudicotyledons</taxon>
        <taxon>Gunneridae</taxon>
        <taxon>Pentapetalae</taxon>
        <taxon>rosids</taxon>
        <taxon>fabids</taxon>
        <taxon>Rosales</taxon>
        <taxon>Cannabaceae</taxon>
        <taxon>Trema</taxon>
    </lineage>
</organism>
<accession>A0A2P5EV04</accession>
<evidence type="ECO:0000313" key="1">
    <source>
        <dbReference type="EMBL" id="PON89376.1"/>
    </source>
</evidence>